<proteinExistence type="predicted"/>
<dbReference type="PANTHER" id="PTHR30390:SF6">
    <property type="entry name" value="DNAA INITIATOR-ASSOCIATING PROTEIN DIAA"/>
    <property type="match status" value="1"/>
</dbReference>
<keyword evidence="3" id="KW-1185">Reference proteome</keyword>
<dbReference type="InterPro" id="IPR050099">
    <property type="entry name" value="SIS_GmhA/DiaA_subfam"/>
</dbReference>
<dbReference type="Proteomes" id="UP001206924">
    <property type="component" value="Unassembled WGS sequence"/>
</dbReference>
<gene>
    <name evidence="2" type="ORF">NNX28_01480</name>
</gene>
<dbReference type="PROSITE" id="PS51464">
    <property type="entry name" value="SIS"/>
    <property type="match status" value="1"/>
</dbReference>
<accession>A0ABT1NLJ7</accession>
<dbReference type="Pfam" id="PF13580">
    <property type="entry name" value="SIS_2"/>
    <property type="match status" value="1"/>
</dbReference>
<dbReference type="Gene3D" id="3.40.50.10490">
    <property type="entry name" value="Glucose-6-phosphate isomerase like protein, domain 1"/>
    <property type="match status" value="1"/>
</dbReference>
<sequence>MPEQAVLDHLAQAQPALLSVQRQARHLTEWGLELAARLFAGHRLLTAGNGGSAAEAQHLSAELVGRFDGERRPFSAIALHAETSAVTAIANDYGFDQLYARQVQGHGRPGDVLILFSTSGASPNLLAAVQAAHSAGLRTWALTGRVPNPLAAACEDFIAIDAPAANAQEAHLVALHALCRSFDAEIERLTNAGGTA</sequence>
<dbReference type="InterPro" id="IPR046348">
    <property type="entry name" value="SIS_dom_sf"/>
</dbReference>
<evidence type="ECO:0000259" key="1">
    <source>
        <dbReference type="PROSITE" id="PS51464"/>
    </source>
</evidence>
<evidence type="ECO:0000313" key="2">
    <source>
        <dbReference type="EMBL" id="MCQ1948598.1"/>
    </source>
</evidence>
<reference evidence="2 3" key="1">
    <citation type="submission" date="2022-07" db="EMBL/GenBank/DDBJ databases">
        <title>Novel species in genus Arthrobacter.</title>
        <authorList>
            <person name="Liu Y."/>
        </authorList>
    </citation>
    <scope>NUCLEOTIDE SEQUENCE [LARGE SCALE GENOMIC DNA]</scope>
    <source>
        <strain evidence="3">zg-Y859</strain>
    </source>
</reference>
<dbReference type="InterPro" id="IPR001347">
    <property type="entry name" value="SIS_dom"/>
</dbReference>
<dbReference type="CDD" id="cd05006">
    <property type="entry name" value="SIS_GmhA"/>
    <property type="match status" value="1"/>
</dbReference>
<comment type="caution">
    <text evidence="2">The sequence shown here is derived from an EMBL/GenBank/DDBJ whole genome shotgun (WGS) entry which is preliminary data.</text>
</comment>
<organism evidence="2 3">
    <name type="scientific">Arthrobacter jinronghuae</name>
    <dbReference type="NCBI Taxonomy" id="2964609"/>
    <lineage>
        <taxon>Bacteria</taxon>
        <taxon>Bacillati</taxon>
        <taxon>Actinomycetota</taxon>
        <taxon>Actinomycetes</taxon>
        <taxon>Micrococcales</taxon>
        <taxon>Micrococcaceae</taxon>
        <taxon>Arthrobacter</taxon>
    </lineage>
</organism>
<dbReference type="SUPFAM" id="SSF53697">
    <property type="entry name" value="SIS domain"/>
    <property type="match status" value="1"/>
</dbReference>
<dbReference type="EMBL" id="JANFLP010000001">
    <property type="protein sequence ID" value="MCQ1948598.1"/>
    <property type="molecule type" value="Genomic_DNA"/>
</dbReference>
<feature type="domain" description="SIS" evidence="1">
    <location>
        <begin position="34"/>
        <end position="188"/>
    </location>
</feature>
<evidence type="ECO:0000313" key="3">
    <source>
        <dbReference type="Proteomes" id="UP001206924"/>
    </source>
</evidence>
<name>A0ABT1NLJ7_9MICC</name>
<protein>
    <submittedName>
        <fullName evidence="2">SIS domain-containing protein</fullName>
    </submittedName>
</protein>
<dbReference type="InterPro" id="IPR035461">
    <property type="entry name" value="GmhA/DiaA"/>
</dbReference>
<dbReference type="PANTHER" id="PTHR30390">
    <property type="entry name" value="SEDOHEPTULOSE 7-PHOSPHATE ISOMERASE / DNAA INITIATOR-ASSOCIATING FACTOR FOR REPLICATION INITIATION"/>
    <property type="match status" value="1"/>
</dbReference>